<reference evidence="2" key="1">
    <citation type="submission" date="2018-05" db="EMBL/GenBank/DDBJ databases">
        <authorList>
            <person name="Lanie J.A."/>
            <person name="Ng W.-L."/>
            <person name="Kazmierczak K.M."/>
            <person name="Andrzejewski T.M."/>
            <person name="Davidsen T.M."/>
            <person name="Wayne K.J."/>
            <person name="Tettelin H."/>
            <person name="Glass J.I."/>
            <person name="Rusch D."/>
            <person name="Podicherti R."/>
            <person name="Tsui H.-C.T."/>
            <person name="Winkler M.E."/>
        </authorList>
    </citation>
    <scope>NUCLEOTIDE SEQUENCE</scope>
</reference>
<protein>
    <submittedName>
        <fullName evidence="2">Uncharacterized protein</fullName>
    </submittedName>
</protein>
<name>A0A383EV01_9ZZZZ</name>
<dbReference type="EMBL" id="UINC01229118">
    <property type="protein sequence ID" value="SVE60707.1"/>
    <property type="molecule type" value="Genomic_DNA"/>
</dbReference>
<proteinExistence type="predicted"/>
<feature type="region of interest" description="Disordered" evidence="1">
    <location>
        <begin position="1"/>
        <end position="22"/>
    </location>
</feature>
<organism evidence="2">
    <name type="scientific">marine metagenome</name>
    <dbReference type="NCBI Taxonomy" id="408172"/>
    <lineage>
        <taxon>unclassified sequences</taxon>
        <taxon>metagenomes</taxon>
        <taxon>ecological metagenomes</taxon>
    </lineage>
</organism>
<sequence length="22" mass="2618">MQLERDSDMAAEMAQFTRDQIM</sequence>
<accession>A0A383EV01</accession>
<evidence type="ECO:0000313" key="2">
    <source>
        <dbReference type="EMBL" id="SVE60707.1"/>
    </source>
</evidence>
<feature type="non-terminal residue" evidence="2">
    <location>
        <position position="22"/>
    </location>
</feature>
<dbReference type="AlphaFoldDB" id="A0A383EV01"/>
<evidence type="ECO:0000256" key="1">
    <source>
        <dbReference type="SAM" id="MobiDB-lite"/>
    </source>
</evidence>
<gene>
    <name evidence="2" type="ORF">METZ01_LOCUS513561</name>
</gene>